<feature type="transmembrane region" description="Helical" evidence="1">
    <location>
        <begin position="105"/>
        <end position="124"/>
    </location>
</feature>
<dbReference type="Proteomes" id="UP000290819">
    <property type="component" value="Unassembled WGS sequence"/>
</dbReference>
<sequence length="435" mass="47432">MQMPSSSGKLNGGLLSFVIGYAVVCCISLTIVIHLYDYLQIFTFERPLIVSAALIALPAIALSIVFAYAPFSFGYLTSFYLYTVVLGYLWLIPFSQFSYDHRATGLFALASLAGFLIPAMLINWPARPPISFTPKVMNGLLAAIVTIAIVTLAAGMYYNFRLVGLADIYQFRDQLDFPPPLRYAIGITLGALLPFAFACFVERGANIPACATLLLILGFYPITLTKTTMFAPFWLAFLWLLTSGMEARRVVILSLLIPLLVGVFVALLHYAGMISQPHLVGYFGSVNFRMIAFPSISLDVYNDFFSRHEVTHFCQISLVRSYTGCPYAEQIPAILARSYPVGSINASLLATEGIASVGTAWTPLSALLAGLVLSLGNCTSNRLPPRFVILSGGVLVQTLLNVPLSILLVTNGAAATFLLWYITPSPWLTQVRGKA</sequence>
<organism evidence="2 3">
    <name type="scientific">Bradyrhizobium betae</name>
    <dbReference type="NCBI Taxonomy" id="244734"/>
    <lineage>
        <taxon>Bacteria</taxon>
        <taxon>Pseudomonadati</taxon>
        <taxon>Pseudomonadota</taxon>
        <taxon>Alphaproteobacteria</taxon>
        <taxon>Hyphomicrobiales</taxon>
        <taxon>Nitrobacteraceae</taxon>
        <taxon>Bradyrhizobium</taxon>
    </lineage>
</organism>
<evidence type="ECO:0008006" key="4">
    <source>
        <dbReference type="Google" id="ProtNLM"/>
    </source>
</evidence>
<keyword evidence="1" id="KW-0812">Transmembrane</keyword>
<keyword evidence="1" id="KW-1133">Transmembrane helix</keyword>
<evidence type="ECO:0000313" key="3">
    <source>
        <dbReference type="Proteomes" id="UP000290819"/>
    </source>
</evidence>
<feature type="transmembrane region" description="Helical" evidence="1">
    <location>
        <begin position="251"/>
        <end position="272"/>
    </location>
</feature>
<keyword evidence="3" id="KW-1185">Reference proteome</keyword>
<proteinExistence type="predicted"/>
<comment type="caution">
    <text evidence="2">The sequence shown here is derived from an EMBL/GenBank/DDBJ whole genome shotgun (WGS) entry which is preliminary data.</text>
</comment>
<feature type="transmembrane region" description="Helical" evidence="1">
    <location>
        <begin position="79"/>
        <end position="99"/>
    </location>
</feature>
<feature type="transmembrane region" description="Helical" evidence="1">
    <location>
        <begin position="180"/>
        <end position="201"/>
    </location>
</feature>
<evidence type="ECO:0000256" key="1">
    <source>
        <dbReference type="SAM" id="Phobius"/>
    </source>
</evidence>
<dbReference type="AlphaFoldDB" id="A0A4Q1URI8"/>
<evidence type="ECO:0000313" key="2">
    <source>
        <dbReference type="EMBL" id="RXT36770.1"/>
    </source>
</evidence>
<feature type="transmembrane region" description="Helical" evidence="1">
    <location>
        <begin position="279"/>
        <end position="298"/>
    </location>
</feature>
<dbReference type="EMBL" id="MZXW01000050">
    <property type="protein sequence ID" value="RXT36770.1"/>
    <property type="molecule type" value="Genomic_DNA"/>
</dbReference>
<accession>A0A4Q1URI8</accession>
<keyword evidence="1" id="KW-0472">Membrane</keyword>
<feature type="transmembrane region" description="Helical" evidence="1">
    <location>
        <begin position="387"/>
        <end position="420"/>
    </location>
</feature>
<feature type="transmembrane region" description="Helical" evidence="1">
    <location>
        <begin position="12"/>
        <end position="36"/>
    </location>
</feature>
<protein>
    <recommendedName>
        <fullName evidence="4">Oligosaccharide repeat unit polymerase</fullName>
    </recommendedName>
</protein>
<feature type="transmembrane region" description="Helical" evidence="1">
    <location>
        <begin position="48"/>
        <end position="67"/>
    </location>
</feature>
<name>A0A4Q1URI8_9BRAD</name>
<gene>
    <name evidence="2" type="ORF">B5V03_34675</name>
</gene>
<feature type="transmembrane region" description="Helical" evidence="1">
    <location>
        <begin position="213"/>
        <end position="239"/>
    </location>
</feature>
<reference evidence="2 3" key="1">
    <citation type="submission" date="2017-03" db="EMBL/GenBank/DDBJ databases">
        <authorList>
            <person name="Safronova V.I."/>
            <person name="Sazanova A.L."/>
            <person name="Chirak E.R."/>
        </authorList>
    </citation>
    <scope>NUCLEOTIDE SEQUENCE [LARGE SCALE GENOMIC DNA]</scope>
    <source>
        <strain evidence="2 3">Opo-243</strain>
    </source>
</reference>
<feature type="transmembrane region" description="Helical" evidence="1">
    <location>
        <begin position="353"/>
        <end position="375"/>
    </location>
</feature>
<feature type="transmembrane region" description="Helical" evidence="1">
    <location>
        <begin position="136"/>
        <end position="160"/>
    </location>
</feature>